<dbReference type="InterPro" id="IPR009057">
    <property type="entry name" value="Homeodomain-like_sf"/>
</dbReference>
<dbReference type="InterPro" id="IPR032687">
    <property type="entry name" value="AraC-type_N"/>
</dbReference>
<dbReference type="PROSITE" id="PS01124">
    <property type="entry name" value="HTH_ARAC_FAMILY_2"/>
    <property type="match status" value="1"/>
</dbReference>
<dbReference type="InterPro" id="IPR020449">
    <property type="entry name" value="Tscrpt_reg_AraC-type_HTH"/>
</dbReference>
<dbReference type="PANTHER" id="PTHR47894:SF4">
    <property type="entry name" value="HTH-TYPE TRANSCRIPTIONAL REGULATOR GADX"/>
    <property type="match status" value="1"/>
</dbReference>
<dbReference type="Pfam" id="PF12833">
    <property type="entry name" value="HTH_18"/>
    <property type="match status" value="1"/>
</dbReference>
<evidence type="ECO:0000256" key="3">
    <source>
        <dbReference type="ARBA" id="ARBA00023163"/>
    </source>
</evidence>
<evidence type="ECO:0000313" key="6">
    <source>
        <dbReference type="Proteomes" id="UP001596104"/>
    </source>
</evidence>
<reference evidence="6" key="1">
    <citation type="journal article" date="2019" name="Int. J. Syst. Evol. Microbiol.">
        <title>The Global Catalogue of Microorganisms (GCM) 10K type strain sequencing project: providing services to taxonomists for standard genome sequencing and annotation.</title>
        <authorList>
            <consortium name="The Broad Institute Genomics Platform"/>
            <consortium name="The Broad Institute Genome Sequencing Center for Infectious Disease"/>
            <person name="Wu L."/>
            <person name="Ma J."/>
        </authorList>
    </citation>
    <scope>NUCLEOTIDE SEQUENCE [LARGE SCALE GENOMIC DNA]</scope>
    <source>
        <strain evidence="6">CGMCC 1.16326</strain>
    </source>
</reference>
<evidence type="ECO:0000256" key="2">
    <source>
        <dbReference type="ARBA" id="ARBA00023125"/>
    </source>
</evidence>
<keyword evidence="3" id="KW-0804">Transcription</keyword>
<evidence type="ECO:0000259" key="4">
    <source>
        <dbReference type="PROSITE" id="PS01124"/>
    </source>
</evidence>
<dbReference type="Pfam" id="PF12625">
    <property type="entry name" value="Arabinose_bd"/>
    <property type="match status" value="1"/>
</dbReference>
<dbReference type="PRINTS" id="PR00032">
    <property type="entry name" value="HTHARAC"/>
</dbReference>
<proteinExistence type="predicted"/>
<gene>
    <name evidence="5" type="ORF">ACFPPC_01635</name>
</gene>
<dbReference type="RefSeq" id="WP_377006163.1">
    <property type="nucleotide sequence ID" value="NZ_JBHSLV010000004.1"/>
</dbReference>
<comment type="caution">
    <text evidence="5">The sequence shown here is derived from an EMBL/GenBank/DDBJ whole genome shotgun (WGS) entry which is preliminary data.</text>
</comment>
<sequence length="333" mass="37554">MANIPLTRGQFLLPFLGILDEAGAATSSLLERCRLPASLEEKSDLYVPLLPALRFVETAERTQGIDDFSFLAGQRLHFSHLRDKTRALIAHSPTLLVALRHACRWAPREDTILSMWIEHHDDHVRICNRLTGARGLRHLEHAQWLQNIFAILIIRQFTGADWMPETIAFEARYTPGPATRSSWPNTRFLSGQRAAWVDLPIAYLSLPNRSQGARPMPCGPEDDLLGYDIVETLKLMLPAYLDARIPALAEVAEMAGVSARSFQRRLAQSGLTYSDILGTVRYEHASRLLRDTDAKIIDVAFASGYTDPAHFSRAFRRMSGVTPRQFREQARPE</sequence>
<dbReference type="PANTHER" id="PTHR47894">
    <property type="entry name" value="HTH-TYPE TRANSCRIPTIONAL REGULATOR GADX"/>
    <property type="match status" value="1"/>
</dbReference>
<accession>A0ABW0H5I4</accession>
<keyword evidence="2" id="KW-0238">DNA-binding</keyword>
<organism evidence="5 6">
    <name type="scientific">Bosea vestrisii</name>
    <dbReference type="NCBI Taxonomy" id="151416"/>
    <lineage>
        <taxon>Bacteria</taxon>
        <taxon>Pseudomonadati</taxon>
        <taxon>Pseudomonadota</taxon>
        <taxon>Alphaproteobacteria</taxon>
        <taxon>Hyphomicrobiales</taxon>
        <taxon>Boseaceae</taxon>
        <taxon>Bosea</taxon>
    </lineage>
</organism>
<evidence type="ECO:0000313" key="5">
    <source>
        <dbReference type="EMBL" id="MFC5391334.1"/>
    </source>
</evidence>
<feature type="domain" description="HTH araC/xylS-type" evidence="4">
    <location>
        <begin position="231"/>
        <end position="329"/>
    </location>
</feature>
<dbReference type="Gene3D" id="1.10.10.60">
    <property type="entry name" value="Homeodomain-like"/>
    <property type="match status" value="1"/>
</dbReference>
<evidence type="ECO:0000256" key="1">
    <source>
        <dbReference type="ARBA" id="ARBA00023015"/>
    </source>
</evidence>
<keyword evidence="1" id="KW-0805">Transcription regulation</keyword>
<dbReference type="Proteomes" id="UP001596104">
    <property type="component" value="Unassembled WGS sequence"/>
</dbReference>
<dbReference type="EMBL" id="JBHSLV010000004">
    <property type="protein sequence ID" value="MFC5391334.1"/>
    <property type="molecule type" value="Genomic_DNA"/>
</dbReference>
<name>A0ABW0H5I4_9HYPH</name>
<dbReference type="SMART" id="SM00342">
    <property type="entry name" value="HTH_ARAC"/>
    <property type="match status" value="1"/>
</dbReference>
<dbReference type="SUPFAM" id="SSF46689">
    <property type="entry name" value="Homeodomain-like"/>
    <property type="match status" value="1"/>
</dbReference>
<keyword evidence="6" id="KW-1185">Reference proteome</keyword>
<protein>
    <submittedName>
        <fullName evidence="5">Helix-turn-helix domain-containing protein</fullName>
    </submittedName>
</protein>
<dbReference type="InterPro" id="IPR018060">
    <property type="entry name" value="HTH_AraC"/>
</dbReference>